<dbReference type="Proteomes" id="UP001220324">
    <property type="component" value="Unassembled WGS sequence"/>
</dbReference>
<dbReference type="Gene3D" id="1.10.150.720">
    <property type="entry name" value="Haloacid dehalogenase-like hydrolase"/>
    <property type="match status" value="1"/>
</dbReference>
<accession>A0AAD6GDU2</accession>
<comment type="caution">
    <text evidence="1">The sequence shown here is derived from an EMBL/GenBank/DDBJ whole genome shotgun (WGS) entry which is preliminary data.</text>
</comment>
<dbReference type="InterPro" id="IPR036412">
    <property type="entry name" value="HAD-like_sf"/>
</dbReference>
<name>A0AAD6GDU2_9EURO</name>
<dbReference type="PANTHER" id="PTHR46191">
    <property type="match status" value="1"/>
</dbReference>
<evidence type="ECO:0000313" key="2">
    <source>
        <dbReference type="Proteomes" id="UP001220324"/>
    </source>
</evidence>
<dbReference type="InterPro" id="IPR044924">
    <property type="entry name" value="HAD-SF_hydro_IA_REG-2-like_cap"/>
</dbReference>
<dbReference type="EMBL" id="JAQIZZ010000006">
    <property type="protein sequence ID" value="KAJ5538330.1"/>
    <property type="molecule type" value="Genomic_DNA"/>
</dbReference>
<keyword evidence="2" id="KW-1185">Reference proteome</keyword>
<dbReference type="PANTHER" id="PTHR46191:SF2">
    <property type="entry name" value="HALOACID DEHALOGENASE-LIKE HYDROLASE DOMAIN-CONTAINING PROTEIN 3"/>
    <property type="match status" value="1"/>
</dbReference>
<gene>
    <name evidence="1" type="ORF">N7494_007809</name>
</gene>
<dbReference type="InterPro" id="IPR051828">
    <property type="entry name" value="HAD-like_hydrolase_domain"/>
</dbReference>
<proteinExistence type="predicted"/>
<sequence length="330" mass="36681">MSTRHLLNNARSISSTTSPNRTLLLTFDAFDTLFHPREPVPNQYASTAHEFGLSRTAITPQKLKAAFKTTFREQASRYPNYGRADVLRGRYGGPKQWWEEVIRGSFKRTLAGTESRDARDITASTDPDPELPVGFVEALIELFAGAEGYTLYDDVAPFFTRMRELKAASMKGRFDRVIVGVVSNSDDRVPAVLKALGLRVGDLRADQDLSSGELPGFEQRKVRDMDSSQSSRSDVDLDFVVTSYEAGEEKPNRLIFDVAERQAKLLVPPGFGSGSWTRVHVGDDYAKDYRGALDAGWQSYLLRRGDGDGEEPGARSISSLTDLINELEID</sequence>
<reference evidence="1 2" key="1">
    <citation type="journal article" date="2023" name="IMA Fungus">
        <title>Comparative genomic study of the Penicillium genus elucidates a diverse pangenome and 15 lateral gene transfer events.</title>
        <authorList>
            <person name="Petersen C."/>
            <person name="Sorensen T."/>
            <person name="Nielsen M.R."/>
            <person name="Sondergaard T.E."/>
            <person name="Sorensen J.L."/>
            <person name="Fitzpatrick D.A."/>
            <person name="Frisvad J.C."/>
            <person name="Nielsen K.L."/>
        </authorList>
    </citation>
    <scope>NUCLEOTIDE SEQUENCE [LARGE SCALE GENOMIC DNA]</scope>
    <source>
        <strain evidence="1 2">IBT 35679</strain>
    </source>
</reference>
<dbReference type="InterPro" id="IPR023214">
    <property type="entry name" value="HAD_sf"/>
</dbReference>
<dbReference type="SUPFAM" id="SSF56784">
    <property type="entry name" value="HAD-like"/>
    <property type="match status" value="1"/>
</dbReference>
<protein>
    <recommendedName>
        <fullName evidence="3">Haloacid dehalogenase-like hydrolase</fullName>
    </recommendedName>
</protein>
<dbReference type="AlphaFoldDB" id="A0AAD6GDU2"/>
<evidence type="ECO:0000313" key="1">
    <source>
        <dbReference type="EMBL" id="KAJ5538330.1"/>
    </source>
</evidence>
<dbReference type="Gene3D" id="3.40.50.1000">
    <property type="entry name" value="HAD superfamily/HAD-like"/>
    <property type="match status" value="1"/>
</dbReference>
<dbReference type="Pfam" id="PF13242">
    <property type="entry name" value="Hydrolase_like"/>
    <property type="match status" value="1"/>
</dbReference>
<evidence type="ECO:0008006" key="3">
    <source>
        <dbReference type="Google" id="ProtNLM"/>
    </source>
</evidence>
<dbReference type="GO" id="GO:0005634">
    <property type="term" value="C:nucleus"/>
    <property type="evidence" value="ECO:0007669"/>
    <property type="project" value="TreeGrafter"/>
</dbReference>
<organism evidence="1 2">
    <name type="scientific">Penicillium frequentans</name>
    <dbReference type="NCBI Taxonomy" id="3151616"/>
    <lineage>
        <taxon>Eukaryota</taxon>
        <taxon>Fungi</taxon>
        <taxon>Dikarya</taxon>
        <taxon>Ascomycota</taxon>
        <taxon>Pezizomycotina</taxon>
        <taxon>Eurotiomycetes</taxon>
        <taxon>Eurotiomycetidae</taxon>
        <taxon>Eurotiales</taxon>
        <taxon>Aspergillaceae</taxon>
        <taxon>Penicillium</taxon>
    </lineage>
</organism>